<dbReference type="Pfam" id="PF04443">
    <property type="entry name" value="LuxE"/>
    <property type="match status" value="1"/>
</dbReference>
<dbReference type="Pfam" id="PF05893">
    <property type="entry name" value="LuxC"/>
    <property type="match status" value="1"/>
</dbReference>
<accession>A0A923LJE7</accession>
<proteinExistence type="predicted"/>
<dbReference type="EMBL" id="JACOPF010000002">
    <property type="protein sequence ID" value="MBC5689816.1"/>
    <property type="molecule type" value="Genomic_DNA"/>
</dbReference>
<keyword evidence="4" id="KW-1185">Reference proteome</keyword>
<protein>
    <recommendedName>
        <fullName evidence="2">Acyl-protein synthetase LuxE domain-containing protein</fullName>
    </recommendedName>
</protein>
<sequence length="773" mass="87866">MEFEKLLEISPYALSKEEKETIMTERLTELTELHRENCREYRKILEAVAYNPQKVKSYKDIPFLPVRLFKERELKSISNEKIVKVMTSSGTSGQAVSKIYLDKKTSGNQQKAMVKIVNDYTGSGRMPMVILDCPSVVKNRNMFSARGAGILGFSIFGAKKIYALNDDMQLDVEGLRDFLKQYQNQKILLFGFTFMVWQYFYKELLRLKEKGVTFDFSNGILIHGGGWKKLINEAVSPNVFHDKLKCVCGLDSIHDYYGMVEQTGCIYMQCECGHLHASLFSDVIIRRPEDFSECGIGERGIIQVVSTIPESYPGHSLLTEDEGIILGEDDCPCGRKGKYFKIFGRLKNAEIRGCSDTYAAGWDKNQSSHTEGEHKILSKVTYLTGNEDLLKKMKTVPAKEPFDKGIMEFLSDLSRELIRTPEAKVFPDVISFGFWLRNSSMKELKQRFGFKDGNVHVGRGIAFHIAPSNVPVNYAYSLVSGLLCGNANIVRVPTKEFAQVTIINTAIKKVLEAHPEIKPYICLVRYERDYDINNLLSDMCDVRIVWGGDATVGELRKSKLPVRASEVTFADRYSLAVIDSDAYMLIEDKDKTATDFYNDTYLTDQNACTSPKVVVWTGAQKEKAKEIFWDRLYAEVKKKYIFQPIMGVDKLSQSFLAATAEKDFGKVKLLVHESNLLVRVRVTRLSSELMEYKGNSGYFYEYDMEDVLELADFCNDTHCQTIGIIGDKKMVMPLLKLGLKGVDRVVKVGHTMEFDLNWDGYNLAERLTRTVVI</sequence>
<dbReference type="GO" id="GO:0047474">
    <property type="term" value="F:long-chain fatty acid--protein ligase activity"/>
    <property type="evidence" value="ECO:0007669"/>
    <property type="project" value="InterPro"/>
</dbReference>
<evidence type="ECO:0000259" key="2">
    <source>
        <dbReference type="Pfam" id="PF04443"/>
    </source>
</evidence>
<dbReference type="Proteomes" id="UP000652477">
    <property type="component" value="Unassembled WGS sequence"/>
</dbReference>
<dbReference type="InterPro" id="IPR007534">
    <property type="entry name" value="LuxE"/>
</dbReference>
<evidence type="ECO:0000256" key="1">
    <source>
        <dbReference type="ARBA" id="ARBA00022857"/>
    </source>
</evidence>
<dbReference type="InterPro" id="IPR016161">
    <property type="entry name" value="Ald_DH/histidinol_DH"/>
</dbReference>
<dbReference type="RefSeq" id="WP_186876462.1">
    <property type="nucleotide sequence ID" value="NZ_JACOPF010000002.1"/>
</dbReference>
<keyword evidence="1" id="KW-0521">NADP</keyword>
<dbReference type="InterPro" id="IPR008670">
    <property type="entry name" value="CoA_reduct_LuxC"/>
</dbReference>
<gene>
    <name evidence="3" type="ORF">H8S37_12905</name>
</gene>
<dbReference type="Gene3D" id="3.40.50.12780">
    <property type="entry name" value="N-terminal domain of ligase-like"/>
    <property type="match status" value="1"/>
</dbReference>
<dbReference type="SUPFAM" id="SSF53720">
    <property type="entry name" value="ALDH-like"/>
    <property type="match status" value="1"/>
</dbReference>
<reference evidence="3" key="1">
    <citation type="submission" date="2020-08" db="EMBL/GenBank/DDBJ databases">
        <title>Genome public.</title>
        <authorList>
            <person name="Liu C."/>
            <person name="Sun Q."/>
        </authorList>
    </citation>
    <scope>NUCLEOTIDE SEQUENCE</scope>
    <source>
        <strain evidence="3">NSJ-55</strain>
    </source>
</reference>
<dbReference type="InterPro" id="IPR042099">
    <property type="entry name" value="ANL_N_sf"/>
</dbReference>
<evidence type="ECO:0000313" key="3">
    <source>
        <dbReference type="EMBL" id="MBC5689816.1"/>
    </source>
</evidence>
<feature type="domain" description="Acyl-protein synthetase LuxE" evidence="2">
    <location>
        <begin position="6"/>
        <end position="357"/>
    </location>
</feature>
<dbReference type="GO" id="GO:0008218">
    <property type="term" value="P:bioluminescence"/>
    <property type="evidence" value="ECO:0007669"/>
    <property type="project" value="InterPro"/>
</dbReference>
<dbReference type="AlphaFoldDB" id="A0A923LJE7"/>
<dbReference type="GO" id="GO:0003995">
    <property type="term" value="F:acyl-CoA dehydrogenase activity"/>
    <property type="evidence" value="ECO:0007669"/>
    <property type="project" value="InterPro"/>
</dbReference>
<organism evidence="3 4">
    <name type="scientific">Mediterraneibacter hominis</name>
    <dbReference type="NCBI Taxonomy" id="2763054"/>
    <lineage>
        <taxon>Bacteria</taxon>
        <taxon>Bacillati</taxon>
        <taxon>Bacillota</taxon>
        <taxon>Clostridia</taxon>
        <taxon>Lachnospirales</taxon>
        <taxon>Lachnospiraceae</taxon>
        <taxon>Mediterraneibacter</taxon>
    </lineage>
</organism>
<comment type="caution">
    <text evidence="3">The sequence shown here is derived from an EMBL/GenBank/DDBJ whole genome shotgun (WGS) entry which is preliminary data.</text>
</comment>
<evidence type="ECO:0000313" key="4">
    <source>
        <dbReference type="Proteomes" id="UP000652477"/>
    </source>
</evidence>
<name>A0A923LJE7_9FIRM</name>